<gene>
    <name evidence="12" type="primary">Tmem214-L</name>
    <name evidence="12" type="ORF">Hamer_G007397</name>
</gene>
<comment type="subunit">
    <text evidence="3">Constitutively interacts with CASP4; required for the localization of procaspase 4 to the ER.</text>
</comment>
<feature type="region of interest" description="Disordered" evidence="11">
    <location>
        <begin position="496"/>
        <end position="518"/>
    </location>
</feature>
<dbReference type="InterPro" id="IPR019308">
    <property type="entry name" value="TMEM214"/>
</dbReference>
<evidence type="ECO:0000256" key="2">
    <source>
        <dbReference type="ARBA" id="ARBA00007984"/>
    </source>
</evidence>
<comment type="similarity">
    <text evidence="2">Belongs to the TMEM214 family.</text>
</comment>
<comment type="subcellular location">
    <subcellularLocation>
        <location evidence="1">Endoplasmic reticulum membrane</location>
        <topology evidence="1">Multi-pass membrane protein</topology>
    </subcellularLocation>
</comment>
<protein>
    <submittedName>
        <fullName evidence="12">Transmembrane protein 214-like</fullName>
    </submittedName>
</protein>
<keyword evidence="5" id="KW-0053">Apoptosis</keyword>
<name>A0A8J5JP72_HOMAM</name>
<evidence type="ECO:0000256" key="6">
    <source>
        <dbReference type="ARBA" id="ARBA00022824"/>
    </source>
</evidence>
<keyword evidence="4 12" id="KW-0812">Transmembrane</keyword>
<feature type="region of interest" description="Disordered" evidence="11">
    <location>
        <begin position="61"/>
        <end position="91"/>
    </location>
</feature>
<keyword evidence="7" id="KW-1133">Transmembrane helix</keyword>
<dbReference type="AlphaFoldDB" id="A0A8J5JP72"/>
<feature type="region of interest" description="Disordered" evidence="11">
    <location>
        <begin position="564"/>
        <end position="585"/>
    </location>
</feature>
<feature type="compositionally biased region" description="Low complexity" evidence="11">
    <location>
        <begin position="565"/>
        <end position="580"/>
    </location>
</feature>
<reference evidence="12" key="1">
    <citation type="journal article" date="2021" name="Sci. Adv.">
        <title>The American lobster genome reveals insights on longevity, neural, and immune adaptations.</title>
        <authorList>
            <person name="Polinski J.M."/>
            <person name="Zimin A.V."/>
            <person name="Clark K.F."/>
            <person name="Kohn A.B."/>
            <person name="Sadowski N."/>
            <person name="Timp W."/>
            <person name="Ptitsyn A."/>
            <person name="Khanna P."/>
            <person name="Romanova D.Y."/>
            <person name="Williams P."/>
            <person name="Greenwood S.J."/>
            <person name="Moroz L.L."/>
            <person name="Walt D.R."/>
            <person name="Bodnar A.G."/>
        </authorList>
    </citation>
    <scope>NUCLEOTIDE SEQUENCE</scope>
    <source>
        <strain evidence="12">GMGI-L3</strain>
    </source>
</reference>
<evidence type="ECO:0000256" key="5">
    <source>
        <dbReference type="ARBA" id="ARBA00022703"/>
    </source>
</evidence>
<sequence>MSNQQWFNMASTGEWELVVKGSKKGKGATVANGKLNKEEKKQFIQKAPRVTLTGGIEVVAAGKENRKPKSPKAASAPKKKKPEKKNNVGPYQPGTLEEAVCRLSVGEMQNLLDVVVSRFYDSPLIWLKDLASYLNVRVNPVHSPDPAFRGHPNTFPASLLGSEVKKLLVNTLSGCTDNVLALFHKHCITSMVQEQIKGLGVAGYKLFLQILSINHAHVGVMNLPYYCDLRHNIQNQTPACLSMLWAVGQSGLDDFTVGLKDYGSTVFGGGGGDGAEDCGDVLGVREFFTILDFTWCSSVSLPKPVQRQLFALYPKVKTAAFSSSPEVTLRNFFPSFLRRLDPNVSHALRVEILSRSLRVQRKEVRETIEGFAESNEQMSHKARAVAGVIEATEATKLYGSMFGKRGQSQPVDGNSRSRFFSLPLSRSSSLSTKPFCVDQSQEIPCRFSYVRASNSYHRYGRSPNRRTLTYDASSFSSREDLLECPGLPVRRKKIGTVKPASQKYRSGNSSSDDLLNEDSDITDGLFSSGIPETDGSVFSSQEDLLGPTVTPKVKCSANVERFVRRSSSGKGSSISRVSSSPYRHPQNVPVQAELLSECKYNEKNHCSTISSLSTSESEQYEKWNKFIPFKGERRSPSPSQHLHATVTPNGSSEIASHPATPDSFLPMRFKVQSAVVKTICRLVDHLGNVREQVRIIESRCSHLKDTMCALEYTQYVLDAKLMGLERQFKYSDKVSFDSDSGCPQMGVKCGENNHKTACYTFRKPVQENTSSFKTSSRNIDDKTDLSSQERAMEESDFEDFPRFLQVSETDLVLLNQMKTVKGKSPLPRVMKLLGIVLVTAIIWDIRSAGSFYGSKLGQTVERAGLVPYLETFGQASKAAFIHSYKWCVINIPVFYIRGCELAAPYLLLMMEKVEGIIGYCSAALASAEEYIPVLKEKIETSVPGLRASAGHYGTLALETMQVGFLAIKDALTPYLAEAHKFFSTRVFVGPLAPEKLQEYMIGAVDYLSQLLLRMHSSLVSALQDPDTTTNKTS</sequence>
<evidence type="ECO:0000256" key="9">
    <source>
        <dbReference type="ARBA" id="ARBA00023180"/>
    </source>
</evidence>
<feature type="compositionally biased region" description="Polar residues" evidence="11">
    <location>
        <begin position="636"/>
        <end position="654"/>
    </location>
</feature>
<keyword evidence="9" id="KW-0325">Glycoprotein</keyword>
<comment type="caution">
    <text evidence="12">The sequence shown here is derived from an EMBL/GenBank/DDBJ whole genome shotgun (WGS) entry which is preliminary data.</text>
</comment>
<evidence type="ECO:0000313" key="12">
    <source>
        <dbReference type="EMBL" id="KAG7161757.1"/>
    </source>
</evidence>
<keyword evidence="6" id="KW-0256">Endoplasmic reticulum</keyword>
<dbReference type="PANTHER" id="PTHR13448:SF0">
    <property type="entry name" value="TRANSMEMBRANE PROTEIN 214"/>
    <property type="match status" value="1"/>
</dbReference>
<evidence type="ECO:0000313" key="13">
    <source>
        <dbReference type="Proteomes" id="UP000747542"/>
    </source>
</evidence>
<evidence type="ECO:0000256" key="10">
    <source>
        <dbReference type="ARBA" id="ARBA00024938"/>
    </source>
</evidence>
<dbReference type="GO" id="GO:0006915">
    <property type="term" value="P:apoptotic process"/>
    <property type="evidence" value="ECO:0007669"/>
    <property type="project" value="UniProtKB-KW"/>
</dbReference>
<evidence type="ECO:0000256" key="4">
    <source>
        <dbReference type="ARBA" id="ARBA00022692"/>
    </source>
</evidence>
<comment type="function">
    <text evidence="10">Critical mediator, in cooperation with CASP4, of endoplasmic reticulum-stress induced apoptosis. Required or the activation of CASP4 following endoplasmic reticulum stress.</text>
</comment>
<evidence type="ECO:0000256" key="11">
    <source>
        <dbReference type="SAM" id="MobiDB-lite"/>
    </source>
</evidence>
<dbReference type="Proteomes" id="UP000747542">
    <property type="component" value="Unassembled WGS sequence"/>
</dbReference>
<dbReference type="GO" id="GO:0005789">
    <property type="term" value="C:endoplasmic reticulum membrane"/>
    <property type="evidence" value="ECO:0007669"/>
    <property type="project" value="UniProtKB-SubCell"/>
</dbReference>
<feature type="region of interest" description="Disordered" evidence="11">
    <location>
        <begin position="631"/>
        <end position="654"/>
    </location>
</feature>
<organism evidence="12 13">
    <name type="scientific">Homarus americanus</name>
    <name type="common">American lobster</name>
    <dbReference type="NCBI Taxonomy" id="6706"/>
    <lineage>
        <taxon>Eukaryota</taxon>
        <taxon>Metazoa</taxon>
        <taxon>Ecdysozoa</taxon>
        <taxon>Arthropoda</taxon>
        <taxon>Crustacea</taxon>
        <taxon>Multicrustacea</taxon>
        <taxon>Malacostraca</taxon>
        <taxon>Eumalacostraca</taxon>
        <taxon>Eucarida</taxon>
        <taxon>Decapoda</taxon>
        <taxon>Pleocyemata</taxon>
        <taxon>Astacidea</taxon>
        <taxon>Nephropoidea</taxon>
        <taxon>Nephropidae</taxon>
        <taxon>Homarus</taxon>
    </lineage>
</organism>
<evidence type="ECO:0000256" key="3">
    <source>
        <dbReference type="ARBA" id="ARBA00011720"/>
    </source>
</evidence>
<proteinExistence type="inferred from homology"/>
<evidence type="ECO:0000256" key="7">
    <source>
        <dbReference type="ARBA" id="ARBA00022989"/>
    </source>
</evidence>
<keyword evidence="8" id="KW-0472">Membrane</keyword>
<dbReference type="EMBL" id="JAHLQT010028808">
    <property type="protein sequence ID" value="KAG7161757.1"/>
    <property type="molecule type" value="Genomic_DNA"/>
</dbReference>
<keyword evidence="13" id="KW-1185">Reference proteome</keyword>
<dbReference type="Pfam" id="PF10151">
    <property type="entry name" value="TMEM214"/>
    <property type="match status" value="3"/>
</dbReference>
<evidence type="ECO:0000256" key="8">
    <source>
        <dbReference type="ARBA" id="ARBA00023136"/>
    </source>
</evidence>
<accession>A0A8J5JP72</accession>
<feature type="region of interest" description="Disordered" evidence="11">
    <location>
        <begin position="769"/>
        <end position="796"/>
    </location>
</feature>
<evidence type="ECO:0000256" key="1">
    <source>
        <dbReference type="ARBA" id="ARBA00004477"/>
    </source>
</evidence>
<dbReference type="PANTHER" id="PTHR13448">
    <property type="entry name" value="TRANSMEMBRANE PROTEIN 214"/>
    <property type="match status" value="1"/>
</dbReference>
<dbReference type="GO" id="GO:0005794">
    <property type="term" value="C:Golgi apparatus"/>
    <property type="evidence" value="ECO:0007669"/>
    <property type="project" value="TreeGrafter"/>
</dbReference>